<proteinExistence type="inferred from homology"/>
<dbReference type="EMBL" id="OIVN01001890">
    <property type="protein sequence ID" value="SPC98657.1"/>
    <property type="molecule type" value="Genomic_DNA"/>
</dbReference>
<organism evidence="6">
    <name type="scientific">Fagus sylvatica</name>
    <name type="common">Beechnut</name>
    <dbReference type="NCBI Taxonomy" id="28930"/>
    <lineage>
        <taxon>Eukaryota</taxon>
        <taxon>Viridiplantae</taxon>
        <taxon>Streptophyta</taxon>
        <taxon>Embryophyta</taxon>
        <taxon>Tracheophyta</taxon>
        <taxon>Spermatophyta</taxon>
        <taxon>Magnoliopsida</taxon>
        <taxon>eudicotyledons</taxon>
        <taxon>Gunneridae</taxon>
        <taxon>Pentapetalae</taxon>
        <taxon>rosids</taxon>
        <taxon>fabids</taxon>
        <taxon>Fagales</taxon>
        <taxon>Fagaceae</taxon>
        <taxon>Fagus</taxon>
    </lineage>
</organism>
<accession>A0A2N9G7M6</accession>
<feature type="domain" description="SHSP" evidence="5">
    <location>
        <begin position="60"/>
        <end position="179"/>
    </location>
</feature>
<evidence type="ECO:0000313" key="6">
    <source>
        <dbReference type="EMBL" id="SPC98657.1"/>
    </source>
</evidence>
<dbReference type="PANTHER" id="PTHR46991:SF11">
    <property type="entry name" value="SMALL HEAT SHOCK PROTEIN HSPF"/>
    <property type="match status" value="1"/>
</dbReference>
<reference evidence="6" key="1">
    <citation type="submission" date="2018-02" db="EMBL/GenBank/DDBJ databases">
        <authorList>
            <person name="Cohen D.B."/>
            <person name="Kent A.D."/>
        </authorList>
    </citation>
    <scope>NUCLEOTIDE SEQUENCE</scope>
</reference>
<keyword evidence="2" id="KW-0346">Stress response</keyword>
<evidence type="ECO:0000256" key="4">
    <source>
        <dbReference type="RuleBase" id="RU003616"/>
    </source>
</evidence>
<evidence type="ECO:0000256" key="2">
    <source>
        <dbReference type="ARBA" id="ARBA00023016"/>
    </source>
</evidence>
<name>A0A2N9G7M6_FAGSY</name>
<gene>
    <name evidence="6" type="ORF">FSB_LOCUS26539</name>
</gene>
<dbReference type="InterPro" id="IPR002068">
    <property type="entry name" value="A-crystallin/Hsp20_dom"/>
</dbReference>
<dbReference type="SUPFAM" id="SSF49764">
    <property type="entry name" value="HSP20-like chaperones"/>
    <property type="match status" value="1"/>
</dbReference>
<dbReference type="AlphaFoldDB" id="A0A2N9G7M6"/>
<comment type="similarity">
    <text evidence="3 4">Belongs to the small heat shock protein (HSP20) family.</text>
</comment>
<keyword evidence="1" id="KW-0809">Transit peptide</keyword>
<dbReference type="CDD" id="cd06464">
    <property type="entry name" value="ACD_sHsps-like"/>
    <property type="match status" value="1"/>
</dbReference>
<dbReference type="PROSITE" id="PS01031">
    <property type="entry name" value="SHSP"/>
    <property type="match status" value="1"/>
</dbReference>
<evidence type="ECO:0000256" key="1">
    <source>
        <dbReference type="ARBA" id="ARBA00022946"/>
    </source>
</evidence>
<sequence length="179" mass="20550">MASSIALRRVPVATLLSKLFNPIRSISVAPSLSRSFNTYTNSDDDDNSDSLRGTCFSSEKVYKNLRRGWDTKDEDDALCVLVEMPGLGKEDVKVYVEQNILVIKGETLSFTRYKITKLQGDDEGIRTTEKEKDVAVHKVSDEFDDDSGPLSRFERYREILMMYLWMLILAKTMMMKWIL</sequence>
<protein>
    <recommendedName>
        <fullName evidence="5">SHSP domain-containing protein</fullName>
    </recommendedName>
</protein>
<dbReference type="Gene3D" id="2.60.40.790">
    <property type="match status" value="1"/>
</dbReference>
<dbReference type="InterPro" id="IPR008978">
    <property type="entry name" value="HSP20-like_chaperone"/>
</dbReference>
<evidence type="ECO:0000259" key="5">
    <source>
        <dbReference type="PROSITE" id="PS01031"/>
    </source>
</evidence>
<evidence type="ECO:0000256" key="3">
    <source>
        <dbReference type="PROSITE-ProRule" id="PRU00285"/>
    </source>
</evidence>
<dbReference type="Pfam" id="PF00011">
    <property type="entry name" value="HSP20"/>
    <property type="match status" value="1"/>
</dbReference>
<dbReference type="PANTHER" id="PTHR46991">
    <property type="entry name" value="23.5 KDA HEAT SHOCK PROTEIN, MITOCHONDRIAL"/>
    <property type="match status" value="1"/>
</dbReference>
<dbReference type="InterPro" id="IPR044656">
    <property type="entry name" value="HSP14.7/HSP23.5/HSP23.6-like"/>
</dbReference>